<dbReference type="EC" id="3.1.3.3" evidence="4"/>
<dbReference type="InterPro" id="IPR023214">
    <property type="entry name" value="HAD_sf"/>
</dbReference>
<reference evidence="16 17" key="1">
    <citation type="submission" date="2020-04" db="EMBL/GenBank/DDBJ databases">
        <title>Usitatibacter rugosus gen. nov., sp. nov. and Usitatibacter palustris sp. nov., novel members of Usitatibacteraceae fam. nov. within the order Nitrosomonadales isolated from soil.</title>
        <authorList>
            <person name="Huber K.J."/>
            <person name="Neumann-Schaal M."/>
            <person name="Geppert A."/>
            <person name="Luckner M."/>
            <person name="Wanner G."/>
            <person name="Overmann J."/>
        </authorList>
    </citation>
    <scope>NUCLEOTIDE SEQUENCE [LARGE SCALE GENOMIC DNA]</scope>
    <source>
        <strain evidence="16 17">Swamp67</strain>
    </source>
</reference>
<dbReference type="NCBIfam" id="TIGR01488">
    <property type="entry name" value="HAD-SF-IB"/>
    <property type="match status" value="1"/>
</dbReference>
<dbReference type="NCBIfam" id="TIGR00338">
    <property type="entry name" value="serB"/>
    <property type="match status" value="1"/>
</dbReference>
<dbReference type="InterPro" id="IPR004469">
    <property type="entry name" value="PSP"/>
</dbReference>
<evidence type="ECO:0000256" key="4">
    <source>
        <dbReference type="ARBA" id="ARBA00012640"/>
    </source>
</evidence>
<dbReference type="Gene3D" id="3.40.50.1000">
    <property type="entry name" value="HAD superfamily/HAD-like"/>
    <property type="match status" value="1"/>
</dbReference>
<name>A0A6M4H5H1_9PROT</name>
<dbReference type="Pfam" id="PF00702">
    <property type="entry name" value="Hydrolase"/>
    <property type="match status" value="1"/>
</dbReference>
<evidence type="ECO:0000313" key="16">
    <source>
        <dbReference type="EMBL" id="QJR14415.1"/>
    </source>
</evidence>
<evidence type="ECO:0000256" key="8">
    <source>
        <dbReference type="ARBA" id="ARBA00022801"/>
    </source>
</evidence>
<evidence type="ECO:0000256" key="12">
    <source>
        <dbReference type="ARBA" id="ARBA00048138"/>
    </source>
</evidence>
<sequence>MTNLNLIIQGEDVATPDLKALHSIATGKAIERIADNAFRITGADADAAKRDAVAAHCARARLDWGFVAPGRALADFGLLAMDMDSTLISIECIDEIADFAGRKTEVASVTASAMRGEIDWPTSLRQRVSALAGLDETALARVYADRLRFNPGAERLIAAARDQGVKTLLVSGGFTYFTDRVRDRLKLDYAYSNVLDVAGGKLAGTVSGPLVDAGGKAAHLQRIASELGIAKERVLAIGDGANDLPMMAEAGTSVAYHAKPVVKAKATYALDYVGLEGVLNLLAG</sequence>
<dbReference type="AlphaFoldDB" id="A0A6M4H5H1"/>
<evidence type="ECO:0000256" key="10">
    <source>
        <dbReference type="ARBA" id="ARBA00023299"/>
    </source>
</evidence>
<evidence type="ECO:0000256" key="5">
    <source>
        <dbReference type="ARBA" id="ARBA00015196"/>
    </source>
</evidence>
<dbReference type="EMBL" id="CP053073">
    <property type="protein sequence ID" value="QJR14415.1"/>
    <property type="molecule type" value="Genomic_DNA"/>
</dbReference>
<dbReference type="RefSeq" id="WP_171161171.1">
    <property type="nucleotide sequence ID" value="NZ_CP053073.1"/>
</dbReference>
<dbReference type="Pfam" id="PF13284">
    <property type="entry name" value="DUF4072"/>
    <property type="match status" value="1"/>
</dbReference>
<evidence type="ECO:0000256" key="14">
    <source>
        <dbReference type="PIRSR" id="PIRSR604469-1"/>
    </source>
</evidence>
<evidence type="ECO:0000256" key="3">
    <source>
        <dbReference type="ARBA" id="ARBA00009184"/>
    </source>
</evidence>
<evidence type="ECO:0000256" key="13">
    <source>
        <dbReference type="ARBA" id="ARBA00048523"/>
    </source>
</evidence>
<keyword evidence="6" id="KW-0028">Amino-acid biosynthesis</keyword>
<dbReference type="PANTHER" id="PTHR43344:SF2">
    <property type="entry name" value="PHOSPHOSERINE PHOSPHATASE"/>
    <property type="match status" value="1"/>
</dbReference>
<dbReference type="SFLD" id="SFLDS00003">
    <property type="entry name" value="Haloacid_Dehalogenase"/>
    <property type="match status" value="1"/>
</dbReference>
<evidence type="ECO:0000256" key="9">
    <source>
        <dbReference type="ARBA" id="ARBA00022842"/>
    </source>
</evidence>
<organism evidence="16 17">
    <name type="scientific">Usitatibacter palustris</name>
    <dbReference type="NCBI Taxonomy" id="2732487"/>
    <lineage>
        <taxon>Bacteria</taxon>
        <taxon>Pseudomonadati</taxon>
        <taxon>Pseudomonadota</taxon>
        <taxon>Betaproteobacteria</taxon>
        <taxon>Nitrosomonadales</taxon>
        <taxon>Usitatibacteraceae</taxon>
        <taxon>Usitatibacter</taxon>
    </lineage>
</organism>
<dbReference type="InterPro" id="IPR050582">
    <property type="entry name" value="HAD-like_SerB"/>
</dbReference>
<keyword evidence="17" id="KW-1185">Reference proteome</keyword>
<feature type="active site" description="Proton donor" evidence="14">
    <location>
        <position position="84"/>
    </location>
</feature>
<dbReference type="Proteomes" id="UP000503096">
    <property type="component" value="Chromosome"/>
</dbReference>
<feature type="active site" description="Nucleophile" evidence="14">
    <location>
        <position position="82"/>
    </location>
</feature>
<dbReference type="FunCoup" id="A0A6M4H5H1">
    <property type="interactions" value="490"/>
</dbReference>
<dbReference type="PANTHER" id="PTHR43344">
    <property type="entry name" value="PHOSPHOSERINE PHOSPHATASE"/>
    <property type="match status" value="1"/>
</dbReference>
<gene>
    <name evidence="16" type="ORF">DSM104440_01211</name>
</gene>
<keyword evidence="7" id="KW-0479">Metal-binding</keyword>
<proteinExistence type="inferred from homology"/>
<evidence type="ECO:0000256" key="6">
    <source>
        <dbReference type="ARBA" id="ARBA00022605"/>
    </source>
</evidence>
<comment type="pathway">
    <text evidence="2">Amino-acid biosynthesis; L-serine biosynthesis; L-serine from 3-phospho-D-glycerate: step 3/3.</text>
</comment>
<dbReference type="KEGG" id="upl:DSM104440_01211"/>
<keyword evidence="8" id="KW-0378">Hydrolase</keyword>
<dbReference type="SUPFAM" id="SSF56784">
    <property type="entry name" value="HAD-like"/>
    <property type="match status" value="1"/>
</dbReference>
<protein>
    <recommendedName>
        <fullName evidence="5">Phosphoserine phosphatase</fullName>
        <ecNumber evidence="4">3.1.3.3</ecNumber>
    </recommendedName>
    <alternativeName>
        <fullName evidence="11">O-phosphoserine phosphohydrolase</fullName>
    </alternativeName>
</protein>
<evidence type="ECO:0000259" key="15">
    <source>
        <dbReference type="Pfam" id="PF13284"/>
    </source>
</evidence>
<evidence type="ECO:0000256" key="11">
    <source>
        <dbReference type="ARBA" id="ARBA00031693"/>
    </source>
</evidence>
<dbReference type="GO" id="GO:0000287">
    <property type="term" value="F:magnesium ion binding"/>
    <property type="evidence" value="ECO:0007669"/>
    <property type="project" value="TreeGrafter"/>
</dbReference>
<evidence type="ECO:0000313" key="17">
    <source>
        <dbReference type="Proteomes" id="UP000503096"/>
    </source>
</evidence>
<dbReference type="CDD" id="cd07500">
    <property type="entry name" value="HAD_PSP"/>
    <property type="match status" value="1"/>
</dbReference>
<comment type="similarity">
    <text evidence="3">Belongs to the HAD-like hydrolase superfamily. SerB family.</text>
</comment>
<evidence type="ECO:0000256" key="7">
    <source>
        <dbReference type="ARBA" id="ARBA00022723"/>
    </source>
</evidence>
<dbReference type="SFLD" id="SFLDG01136">
    <property type="entry name" value="C1.6:_Phosphoserine_Phosphatas"/>
    <property type="match status" value="1"/>
</dbReference>
<dbReference type="GO" id="GO:0036424">
    <property type="term" value="F:L-phosphoserine phosphatase activity"/>
    <property type="evidence" value="ECO:0007669"/>
    <property type="project" value="InterPro"/>
</dbReference>
<dbReference type="UniPathway" id="UPA00135">
    <property type="reaction ID" value="UER00198"/>
</dbReference>
<dbReference type="GO" id="GO:0006564">
    <property type="term" value="P:L-serine biosynthetic process"/>
    <property type="evidence" value="ECO:0007669"/>
    <property type="project" value="UniProtKB-KW"/>
</dbReference>
<dbReference type="InParanoid" id="A0A6M4H5H1"/>
<evidence type="ECO:0000256" key="1">
    <source>
        <dbReference type="ARBA" id="ARBA00001946"/>
    </source>
</evidence>
<dbReference type="SFLD" id="SFLDG01137">
    <property type="entry name" value="C1.6.1:_Phosphoserine_Phosphat"/>
    <property type="match status" value="1"/>
</dbReference>
<accession>A0A6M4H5H1</accession>
<dbReference type="InterPro" id="IPR036412">
    <property type="entry name" value="HAD-like_sf"/>
</dbReference>
<dbReference type="GO" id="GO:0005737">
    <property type="term" value="C:cytoplasm"/>
    <property type="evidence" value="ECO:0007669"/>
    <property type="project" value="TreeGrafter"/>
</dbReference>
<keyword evidence="10" id="KW-0718">Serine biosynthesis</keyword>
<comment type="cofactor">
    <cofactor evidence="1">
        <name>Mg(2+)</name>
        <dbReference type="ChEBI" id="CHEBI:18420"/>
    </cofactor>
</comment>
<feature type="domain" description="DUF4072" evidence="15">
    <location>
        <begin position="6"/>
        <end position="53"/>
    </location>
</feature>
<keyword evidence="9" id="KW-0460">Magnesium</keyword>
<evidence type="ECO:0000256" key="2">
    <source>
        <dbReference type="ARBA" id="ARBA00005135"/>
    </source>
</evidence>
<comment type="catalytic activity">
    <reaction evidence="12">
        <text>O-phospho-L-serine + H2O = L-serine + phosphate</text>
        <dbReference type="Rhea" id="RHEA:21208"/>
        <dbReference type="ChEBI" id="CHEBI:15377"/>
        <dbReference type="ChEBI" id="CHEBI:33384"/>
        <dbReference type="ChEBI" id="CHEBI:43474"/>
        <dbReference type="ChEBI" id="CHEBI:57524"/>
        <dbReference type="EC" id="3.1.3.3"/>
    </reaction>
</comment>
<dbReference type="InterPro" id="IPR025138">
    <property type="entry name" value="DUF4072"/>
</dbReference>
<comment type="catalytic activity">
    <reaction evidence="13">
        <text>O-phospho-D-serine + H2O = D-serine + phosphate</text>
        <dbReference type="Rhea" id="RHEA:24873"/>
        <dbReference type="ChEBI" id="CHEBI:15377"/>
        <dbReference type="ChEBI" id="CHEBI:35247"/>
        <dbReference type="ChEBI" id="CHEBI:43474"/>
        <dbReference type="ChEBI" id="CHEBI:58680"/>
        <dbReference type="EC" id="3.1.3.3"/>
    </reaction>
</comment>
<dbReference type="SFLD" id="SFLDF00029">
    <property type="entry name" value="phosphoserine_phosphatase"/>
    <property type="match status" value="1"/>
</dbReference>